<dbReference type="InterPro" id="IPR038770">
    <property type="entry name" value="Na+/solute_symporter_sf"/>
</dbReference>
<accession>A0A7W3U2G6</accession>
<evidence type="ECO:0000256" key="12">
    <source>
        <dbReference type="SAM" id="Phobius"/>
    </source>
</evidence>
<dbReference type="GO" id="GO:0008324">
    <property type="term" value="F:monoatomic cation transmembrane transporter activity"/>
    <property type="evidence" value="ECO:0007669"/>
    <property type="project" value="InterPro"/>
</dbReference>
<evidence type="ECO:0000313" key="14">
    <source>
        <dbReference type="EMBL" id="MBB1087703.1"/>
    </source>
</evidence>
<keyword evidence="7" id="KW-0630">Potassium</keyword>
<feature type="transmembrane region" description="Helical" evidence="12">
    <location>
        <begin position="359"/>
        <end position="382"/>
    </location>
</feature>
<dbReference type="Pfam" id="PF02254">
    <property type="entry name" value="TrkA_N"/>
    <property type="match status" value="1"/>
</dbReference>
<comment type="caution">
    <text evidence="14">The sequence shown here is derived from an EMBL/GenBank/DDBJ whole genome shotgun (WGS) entry which is preliminary data.</text>
</comment>
<evidence type="ECO:0000256" key="4">
    <source>
        <dbReference type="ARBA" id="ARBA00022449"/>
    </source>
</evidence>
<organism evidence="14 15">
    <name type="scientific">Marilutibacter penaei</name>
    <dbReference type="NCBI Taxonomy" id="2759900"/>
    <lineage>
        <taxon>Bacteria</taxon>
        <taxon>Pseudomonadati</taxon>
        <taxon>Pseudomonadota</taxon>
        <taxon>Gammaproteobacteria</taxon>
        <taxon>Lysobacterales</taxon>
        <taxon>Lysobacteraceae</taxon>
        <taxon>Marilutibacter</taxon>
    </lineage>
</organism>
<keyword evidence="9" id="KW-0406">Ion transport</keyword>
<evidence type="ECO:0000256" key="8">
    <source>
        <dbReference type="ARBA" id="ARBA00022989"/>
    </source>
</evidence>
<evidence type="ECO:0000256" key="11">
    <source>
        <dbReference type="SAM" id="MobiDB-lite"/>
    </source>
</evidence>
<protein>
    <submittedName>
        <fullName evidence="14">Cation:proton antiporter</fullName>
    </submittedName>
</protein>
<evidence type="ECO:0000256" key="9">
    <source>
        <dbReference type="ARBA" id="ARBA00023065"/>
    </source>
</evidence>
<gene>
    <name evidence="14" type="ORF">H4F99_04290</name>
</gene>
<feature type="domain" description="RCK N-terminal" evidence="13">
    <location>
        <begin position="402"/>
        <end position="521"/>
    </location>
</feature>
<keyword evidence="8 12" id="KW-1133">Transmembrane helix</keyword>
<proteinExistence type="inferred from homology"/>
<evidence type="ECO:0000259" key="13">
    <source>
        <dbReference type="PROSITE" id="PS51201"/>
    </source>
</evidence>
<dbReference type="PROSITE" id="PS51201">
    <property type="entry name" value="RCK_N"/>
    <property type="match status" value="1"/>
</dbReference>
<evidence type="ECO:0000256" key="6">
    <source>
        <dbReference type="ARBA" id="ARBA00022692"/>
    </source>
</evidence>
<feature type="transmembrane region" description="Helical" evidence="12">
    <location>
        <begin position="86"/>
        <end position="108"/>
    </location>
</feature>
<dbReference type="EMBL" id="JACHTE010000003">
    <property type="protein sequence ID" value="MBB1087703.1"/>
    <property type="molecule type" value="Genomic_DNA"/>
</dbReference>
<keyword evidence="4" id="KW-0050">Antiport</keyword>
<keyword evidence="6 12" id="KW-0812">Transmembrane</keyword>
<keyword evidence="10 12" id="KW-0472">Membrane</keyword>
<reference evidence="14 15" key="1">
    <citation type="submission" date="2020-07" db="EMBL/GenBank/DDBJ databases">
        <authorList>
            <person name="Xu S."/>
            <person name="Li A."/>
        </authorList>
    </citation>
    <scope>NUCLEOTIDE SEQUENCE [LARGE SCALE GENOMIC DNA]</scope>
    <source>
        <strain evidence="14 15">SG-8</strain>
    </source>
</reference>
<feature type="region of interest" description="Disordered" evidence="11">
    <location>
        <begin position="588"/>
        <end position="616"/>
    </location>
</feature>
<dbReference type="PANTHER" id="PTHR46157">
    <property type="entry name" value="K(+) EFFLUX ANTIPORTER 3, CHLOROPLASTIC"/>
    <property type="match status" value="1"/>
</dbReference>
<keyword evidence="5" id="KW-0633">Potassium transport</keyword>
<dbReference type="InterPro" id="IPR004771">
    <property type="entry name" value="K/H_exchanger"/>
</dbReference>
<dbReference type="GO" id="GO:0005886">
    <property type="term" value="C:plasma membrane"/>
    <property type="evidence" value="ECO:0007669"/>
    <property type="project" value="TreeGrafter"/>
</dbReference>
<evidence type="ECO:0000256" key="7">
    <source>
        <dbReference type="ARBA" id="ARBA00022958"/>
    </source>
</evidence>
<feature type="transmembrane region" description="Helical" evidence="12">
    <location>
        <begin position="147"/>
        <end position="169"/>
    </location>
</feature>
<comment type="subcellular location">
    <subcellularLocation>
        <location evidence="1">Endomembrane system</location>
        <topology evidence="1">Multi-pass membrane protein</topology>
    </subcellularLocation>
</comment>
<dbReference type="InterPro" id="IPR006153">
    <property type="entry name" value="Cation/H_exchanger_TM"/>
</dbReference>
<evidence type="ECO:0000256" key="5">
    <source>
        <dbReference type="ARBA" id="ARBA00022538"/>
    </source>
</evidence>
<feature type="transmembrane region" description="Helical" evidence="12">
    <location>
        <begin position="30"/>
        <end position="49"/>
    </location>
</feature>
<dbReference type="InterPro" id="IPR036291">
    <property type="entry name" value="NAD(P)-bd_dom_sf"/>
</dbReference>
<feature type="transmembrane region" description="Helical" evidence="12">
    <location>
        <begin position="238"/>
        <end position="257"/>
    </location>
</feature>
<feature type="transmembrane region" description="Helical" evidence="12">
    <location>
        <begin position="181"/>
        <end position="202"/>
    </location>
</feature>
<dbReference type="GO" id="GO:0015297">
    <property type="term" value="F:antiporter activity"/>
    <property type="evidence" value="ECO:0007669"/>
    <property type="project" value="UniProtKB-KW"/>
</dbReference>
<evidence type="ECO:0000256" key="3">
    <source>
        <dbReference type="ARBA" id="ARBA00022448"/>
    </source>
</evidence>
<feature type="transmembrane region" description="Helical" evidence="12">
    <location>
        <begin position="325"/>
        <end position="347"/>
    </location>
</feature>
<feature type="transmembrane region" description="Helical" evidence="12">
    <location>
        <begin position="295"/>
        <end position="313"/>
    </location>
</feature>
<dbReference type="Proteomes" id="UP000552587">
    <property type="component" value="Unassembled WGS sequence"/>
</dbReference>
<dbReference type="NCBIfam" id="TIGR00932">
    <property type="entry name" value="2a37"/>
    <property type="match status" value="1"/>
</dbReference>
<dbReference type="Gene3D" id="3.40.50.720">
    <property type="entry name" value="NAD(P)-binding Rossmann-like Domain"/>
    <property type="match status" value="1"/>
</dbReference>
<dbReference type="FunFam" id="3.40.50.720:FF:000036">
    <property type="entry name" value="Glutathione-regulated potassium-efflux system protein KefB"/>
    <property type="match status" value="1"/>
</dbReference>
<keyword evidence="15" id="KW-1185">Reference proteome</keyword>
<dbReference type="SUPFAM" id="SSF51735">
    <property type="entry name" value="NAD(P)-binding Rossmann-fold domains"/>
    <property type="match status" value="1"/>
</dbReference>
<evidence type="ECO:0000256" key="10">
    <source>
        <dbReference type="ARBA" id="ARBA00023136"/>
    </source>
</evidence>
<keyword evidence="3" id="KW-0813">Transport</keyword>
<evidence type="ECO:0000256" key="1">
    <source>
        <dbReference type="ARBA" id="ARBA00004127"/>
    </source>
</evidence>
<feature type="transmembrane region" description="Helical" evidence="12">
    <location>
        <begin position="114"/>
        <end position="135"/>
    </location>
</feature>
<dbReference type="PANTHER" id="PTHR46157:SF4">
    <property type="entry name" value="K(+) EFFLUX ANTIPORTER 3, CHLOROPLASTIC"/>
    <property type="match status" value="1"/>
</dbReference>
<dbReference type="Pfam" id="PF00999">
    <property type="entry name" value="Na_H_Exchanger"/>
    <property type="match status" value="1"/>
</dbReference>
<dbReference type="GO" id="GO:1902600">
    <property type="term" value="P:proton transmembrane transport"/>
    <property type="evidence" value="ECO:0007669"/>
    <property type="project" value="InterPro"/>
</dbReference>
<feature type="transmembrane region" description="Helical" evidence="12">
    <location>
        <begin position="269"/>
        <end position="289"/>
    </location>
</feature>
<dbReference type="Gene3D" id="1.20.1530.20">
    <property type="match status" value="1"/>
</dbReference>
<feature type="transmembrane region" description="Helical" evidence="12">
    <location>
        <begin position="6"/>
        <end position="23"/>
    </location>
</feature>
<dbReference type="GO" id="GO:0012505">
    <property type="term" value="C:endomembrane system"/>
    <property type="evidence" value="ECO:0007669"/>
    <property type="project" value="UniProtKB-SubCell"/>
</dbReference>
<dbReference type="RefSeq" id="WP_182668499.1">
    <property type="nucleotide sequence ID" value="NZ_JACHTE010000003.1"/>
</dbReference>
<dbReference type="GO" id="GO:0006813">
    <property type="term" value="P:potassium ion transport"/>
    <property type="evidence" value="ECO:0007669"/>
    <property type="project" value="UniProtKB-KW"/>
</dbReference>
<dbReference type="InterPro" id="IPR003148">
    <property type="entry name" value="RCK_N"/>
</dbReference>
<evidence type="ECO:0000256" key="2">
    <source>
        <dbReference type="ARBA" id="ARBA00005551"/>
    </source>
</evidence>
<feature type="transmembrane region" description="Helical" evidence="12">
    <location>
        <begin position="55"/>
        <end position="74"/>
    </location>
</feature>
<feature type="transmembrane region" description="Helical" evidence="12">
    <location>
        <begin position="214"/>
        <end position="232"/>
    </location>
</feature>
<name>A0A7W3U2G6_9GAMM</name>
<evidence type="ECO:0000313" key="15">
    <source>
        <dbReference type="Proteomes" id="UP000552587"/>
    </source>
</evidence>
<sequence>MHSESLDIALLFLLAAVIAVPVFRRFGLGAVLGYLAAGVVLGPFGTGVVRDAERVLAASEIGVVMMLFVIGLELSLPRLKVMRKPVFGVGGLQVLACGVALAAIAMLGGLGAKAAWVVGFGLALSSTAVGLQLLAERKALTAPHGRLAFAILLFQDIAAIPLLAVIPLLGVGAAGDAEGGWQAVGIAIAAIAALVFGGRLLLRHVFRIVARSQMPEVFTGAALLIVLGSAWMMQHAGLSAGLGAFIAGVLLADSEFRHELEAQIEPFKGLLLGLFFMAVGMSIDLGRVLAEPAAIAALVAVLMLVKFTLIFVIGRGPGRLDMREAAQLATVLALGGEFAFVVFAEAVRAGLLDLVVRDRLVAAVGVSMALTPVLLIGLAYLLKARPRERAPRDADALPEDGQPQVLIAGFGRFGQIVARVLAMHDTPFIVIEHDVEQLEFSRRFGNTLYYGDPARPDLLRAAGAAQVRVFVVAIDDPAEALRTSRAIRHFYPEARVIAQARDRRVAWELKDLGVEPVREVLHSSLQAGSQVLQALGVAATAADALTARFAEHDARLFEAQHPIRHDQDALLQTVQDARRELEELLRADAGEGVLGQAGPRAAPGTPPSDAPAGDGR</sequence>
<dbReference type="AlphaFoldDB" id="A0A7W3U2G6"/>
<comment type="similarity">
    <text evidence="2">Belongs to the monovalent cation:proton antiporter 2 (CPA2) transporter (TC 2.A.37) family.</text>
</comment>